<dbReference type="EMBL" id="CAJNDS010002479">
    <property type="protein sequence ID" value="CAE7492833.1"/>
    <property type="molecule type" value="Genomic_DNA"/>
</dbReference>
<proteinExistence type="predicted"/>
<gene>
    <name evidence="2" type="ORF">SNAT2548_LOCUS27617</name>
</gene>
<feature type="region of interest" description="Disordered" evidence="1">
    <location>
        <begin position="1"/>
        <end position="28"/>
    </location>
</feature>
<name>A0A812SR98_9DINO</name>
<evidence type="ECO:0000313" key="2">
    <source>
        <dbReference type="EMBL" id="CAE7492833.1"/>
    </source>
</evidence>
<comment type="caution">
    <text evidence="2">The sequence shown here is derived from an EMBL/GenBank/DDBJ whole genome shotgun (WGS) entry which is preliminary data.</text>
</comment>
<dbReference type="AlphaFoldDB" id="A0A812SR98"/>
<protein>
    <submittedName>
        <fullName evidence="2">Uncharacterized protein</fullName>
    </submittedName>
</protein>
<keyword evidence="3" id="KW-1185">Reference proteome</keyword>
<evidence type="ECO:0000313" key="3">
    <source>
        <dbReference type="Proteomes" id="UP000604046"/>
    </source>
</evidence>
<accession>A0A812SR98</accession>
<reference evidence="2" key="1">
    <citation type="submission" date="2021-02" db="EMBL/GenBank/DDBJ databases">
        <authorList>
            <person name="Dougan E. K."/>
            <person name="Rhodes N."/>
            <person name="Thang M."/>
            <person name="Chan C."/>
        </authorList>
    </citation>
    <scope>NUCLEOTIDE SEQUENCE</scope>
</reference>
<organism evidence="2 3">
    <name type="scientific">Symbiodinium natans</name>
    <dbReference type="NCBI Taxonomy" id="878477"/>
    <lineage>
        <taxon>Eukaryota</taxon>
        <taxon>Sar</taxon>
        <taxon>Alveolata</taxon>
        <taxon>Dinophyceae</taxon>
        <taxon>Suessiales</taxon>
        <taxon>Symbiodiniaceae</taxon>
        <taxon>Symbiodinium</taxon>
    </lineage>
</organism>
<evidence type="ECO:0000256" key="1">
    <source>
        <dbReference type="SAM" id="MobiDB-lite"/>
    </source>
</evidence>
<sequence>MVGTTSLAFTASHEVPPPDCVEDTEASGAGGRRGFFQQLPFTDSRTCFFTASVDDAASTSPCKGSTLLLVLVQGHDCLQQLVSIVRSPRLRGQLFVCLVREHRRKCLQTMERGIHGGVVPGIYEPMTRSVAVGLQAGVQDKSTSCRTPAIYLASTMLRDTQLPVHWQRTSSSFLGALQGSEFAEKCPEQATELLLTTLPHLRCTPLPPSCEPPEELQTDAVGVFAQLLQCSFLRSFPGTPPGTSPTNTPKP</sequence>
<dbReference type="Proteomes" id="UP000604046">
    <property type="component" value="Unassembled WGS sequence"/>
</dbReference>